<proteinExistence type="predicted"/>
<evidence type="ECO:0000313" key="2">
    <source>
        <dbReference type="Proteomes" id="UP000467841"/>
    </source>
</evidence>
<name>A0A6D2IWJ9_9BRAS</name>
<comment type="caution">
    <text evidence="1">The sequence shown here is derived from an EMBL/GenBank/DDBJ whole genome shotgun (WGS) entry which is preliminary data.</text>
</comment>
<protein>
    <submittedName>
        <fullName evidence="1">Uncharacterized protein</fullName>
    </submittedName>
</protein>
<sequence length="144" mass="16646">MSSRQLDLWKLKQKKKKQQTVDGSSGSVSQEWFMPEKVSGFYGLLFEFANKRFVVHELVMLVEDVDFYFEEVPLTPPKDEVDCVADDAIKIPKDKLGDMLAQVMKDNGIRREDIRRVKDGDETRFGYVTCDTETGVEEIVLFKK</sequence>
<evidence type="ECO:0000313" key="1">
    <source>
        <dbReference type="EMBL" id="CAA7029477.1"/>
    </source>
</evidence>
<dbReference type="AlphaFoldDB" id="A0A6D2IWJ9"/>
<dbReference type="EMBL" id="CACVBM020001082">
    <property type="protein sequence ID" value="CAA7029477.1"/>
    <property type="molecule type" value="Genomic_DNA"/>
</dbReference>
<organism evidence="1 2">
    <name type="scientific">Microthlaspi erraticum</name>
    <dbReference type="NCBI Taxonomy" id="1685480"/>
    <lineage>
        <taxon>Eukaryota</taxon>
        <taxon>Viridiplantae</taxon>
        <taxon>Streptophyta</taxon>
        <taxon>Embryophyta</taxon>
        <taxon>Tracheophyta</taxon>
        <taxon>Spermatophyta</taxon>
        <taxon>Magnoliopsida</taxon>
        <taxon>eudicotyledons</taxon>
        <taxon>Gunneridae</taxon>
        <taxon>Pentapetalae</taxon>
        <taxon>rosids</taxon>
        <taxon>malvids</taxon>
        <taxon>Brassicales</taxon>
        <taxon>Brassicaceae</taxon>
        <taxon>Coluteocarpeae</taxon>
        <taxon>Microthlaspi</taxon>
    </lineage>
</organism>
<dbReference type="Proteomes" id="UP000467841">
    <property type="component" value="Unassembled WGS sequence"/>
</dbReference>
<reference evidence="1" key="1">
    <citation type="submission" date="2020-01" db="EMBL/GenBank/DDBJ databases">
        <authorList>
            <person name="Mishra B."/>
        </authorList>
    </citation>
    <scope>NUCLEOTIDE SEQUENCE [LARGE SCALE GENOMIC DNA]</scope>
</reference>
<gene>
    <name evidence="1" type="ORF">MERR_LOCUS16712</name>
</gene>
<keyword evidence="2" id="KW-1185">Reference proteome</keyword>
<accession>A0A6D2IWJ9</accession>